<gene>
    <name evidence="1" type="ORF">HYG86_07360</name>
</gene>
<protein>
    <submittedName>
        <fullName evidence="1">Uncharacterized protein</fullName>
    </submittedName>
</protein>
<dbReference type="AlphaFoldDB" id="A0A7G9W7F0"/>
<organism evidence="1 2">
    <name type="scientific">Alkalicella caledoniensis</name>
    <dbReference type="NCBI Taxonomy" id="2731377"/>
    <lineage>
        <taxon>Bacteria</taxon>
        <taxon>Bacillati</taxon>
        <taxon>Bacillota</taxon>
        <taxon>Clostridia</taxon>
        <taxon>Eubacteriales</taxon>
        <taxon>Proteinivoracaceae</taxon>
        <taxon>Alkalicella</taxon>
    </lineage>
</organism>
<evidence type="ECO:0000313" key="1">
    <source>
        <dbReference type="EMBL" id="QNO14612.1"/>
    </source>
</evidence>
<proteinExistence type="predicted"/>
<sequence>MFLEKLKTLIRFFFPKVEEENIGELEISSGGMLICDPLFLRKLPEGSIELKGLNVGDFPVKITLKYLGKIKKIIKAELGIFEGQGEKRLLGEIPIVSKSICLVDKEVFEKNFLFRGVERIGMIYSKNHKEIAEKIKNKLELDYVEDSEVTSKFLETITDNLERGIRTFLNQEEKNAFFIWTNNTYDQVSKRLGENYKPDYTYVNHKFSDENSGNILVFSTPKDRFHRVYGIFDEDKLAKIIIEMD</sequence>
<reference evidence="1 2" key="1">
    <citation type="submission" date="2020-07" db="EMBL/GenBank/DDBJ databases">
        <title>Alkalicella. sp. LB2 genome.</title>
        <authorList>
            <person name="Postec A."/>
            <person name="Quemeneur M."/>
        </authorList>
    </citation>
    <scope>NUCLEOTIDE SEQUENCE [LARGE SCALE GENOMIC DNA]</scope>
    <source>
        <strain evidence="1 2">LB2</strain>
    </source>
</reference>
<dbReference type="RefSeq" id="WP_213168451.1">
    <property type="nucleotide sequence ID" value="NZ_CP058559.1"/>
</dbReference>
<evidence type="ECO:0000313" key="2">
    <source>
        <dbReference type="Proteomes" id="UP000516160"/>
    </source>
</evidence>
<dbReference type="EMBL" id="CP058559">
    <property type="protein sequence ID" value="QNO14612.1"/>
    <property type="molecule type" value="Genomic_DNA"/>
</dbReference>
<name>A0A7G9W7F0_ALKCA</name>
<keyword evidence="2" id="KW-1185">Reference proteome</keyword>
<accession>A0A7G9W7F0</accession>
<dbReference type="Proteomes" id="UP000516160">
    <property type="component" value="Chromosome"/>
</dbReference>
<dbReference type="KEGG" id="acae:HYG86_07360"/>